<dbReference type="SUPFAM" id="SSF48452">
    <property type="entry name" value="TPR-like"/>
    <property type="match status" value="1"/>
</dbReference>
<protein>
    <submittedName>
        <fullName evidence="3">O-linked c transferase like protein</fullName>
    </submittedName>
</protein>
<keyword evidence="1" id="KW-0802">TPR repeat</keyword>
<feature type="repeat" description="TPR" evidence="1">
    <location>
        <begin position="220"/>
        <end position="253"/>
    </location>
</feature>
<reference evidence="4" key="1">
    <citation type="journal article" date="2015" name="PLoS Genet.">
        <title>Genome Sequence and Transcriptome Analyses of Chrysochromulina tobin: Metabolic Tools for Enhanced Algal Fitness in the Prominent Order Prymnesiales (Haptophyceae).</title>
        <authorList>
            <person name="Hovde B.T."/>
            <person name="Deodato C.R."/>
            <person name="Hunsperger H.M."/>
            <person name="Ryken S.A."/>
            <person name="Yost W."/>
            <person name="Jha R.K."/>
            <person name="Patterson J."/>
            <person name="Monnat R.J. Jr."/>
            <person name="Barlow S.B."/>
            <person name="Starkenburg S.R."/>
            <person name="Cattolico R.A."/>
        </authorList>
    </citation>
    <scope>NUCLEOTIDE SEQUENCE</scope>
    <source>
        <strain evidence="4">CCMP291</strain>
    </source>
</reference>
<dbReference type="InterPro" id="IPR011990">
    <property type="entry name" value="TPR-like_helical_dom_sf"/>
</dbReference>
<name>A0A0M0J9L9_9EUKA</name>
<organism evidence="3 4">
    <name type="scientific">Chrysochromulina tobinii</name>
    <dbReference type="NCBI Taxonomy" id="1460289"/>
    <lineage>
        <taxon>Eukaryota</taxon>
        <taxon>Haptista</taxon>
        <taxon>Haptophyta</taxon>
        <taxon>Prymnesiophyceae</taxon>
        <taxon>Prymnesiales</taxon>
        <taxon>Chrysochromulinaceae</taxon>
        <taxon>Chrysochromulina</taxon>
    </lineage>
</organism>
<dbReference type="EMBL" id="JWZX01003213">
    <property type="protein sequence ID" value="KOO23190.1"/>
    <property type="molecule type" value="Genomic_DNA"/>
</dbReference>
<evidence type="ECO:0000313" key="4">
    <source>
        <dbReference type="Proteomes" id="UP000037460"/>
    </source>
</evidence>
<dbReference type="SMART" id="SM00028">
    <property type="entry name" value="TPR"/>
    <property type="match status" value="2"/>
</dbReference>
<dbReference type="InterPro" id="IPR019734">
    <property type="entry name" value="TPR_rpt"/>
</dbReference>
<comment type="caution">
    <text evidence="3">The sequence shown here is derived from an EMBL/GenBank/DDBJ whole genome shotgun (WGS) entry which is preliminary data.</text>
</comment>
<dbReference type="Gene3D" id="1.25.40.10">
    <property type="entry name" value="Tetratricopeptide repeat domain"/>
    <property type="match status" value="2"/>
</dbReference>
<keyword evidence="4" id="KW-1185">Reference proteome</keyword>
<accession>A0A0M0J9L9</accession>
<dbReference type="AlphaFoldDB" id="A0A0M0J9L9"/>
<dbReference type="GO" id="GO:0016740">
    <property type="term" value="F:transferase activity"/>
    <property type="evidence" value="ECO:0007669"/>
    <property type="project" value="UniProtKB-KW"/>
</dbReference>
<evidence type="ECO:0000256" key="2">
    <source>
        <dbReference type="SAM" id="MobiDB-lite"/>
    </source>
</evidence>
<feature type="compositionally biased region" description="Basic and acidic residues" evidence="2">
    <location>
        <begin position="81"/>
        <end position="95"/>
    </location>
</feature>
<dbReference type="PROSITE" id="PS50005">
    <property type="entry name" value="TPR"/>
    <property type="match status" value="1"/>
</dbReference>
<dbReference type="Pfam" id="PF13424">
    <property type="entry name" value="TPR_12"/>
    <property type="match status" value="1"/>
</dbReference>
<evidence type="ECO:0000313" key="3">
    <source>
        <dbReference type="EMBL" id="KOO23190.1"/>
    </source>
</evidence>
<evidence type="ECO:0000256" key="1">
    <source>
        <dbReference type="PROSITE-ProRule" id="PRU00339"/>
    </source>
</evidence>
<sequence>MARGLDTSAKIGYWKEKLEKVIRGEEDPAIPTGVSDALQASRTSVLAEPLVTVPPTERGFKEGVTEAIGAQRTEVKDAFGRRRDTGKPCEPDGKGKVRQTPQFDSSKLQKMEADMKKKFADKVAMPEGVIRPSRVDEHSAHHVRDFCRGNELFDKRDFYGAAAEFAAAAMEAPHLIVFALINRGNAYKALGLSAEAISCYQNAMDEAPPVRSPDGRLLHSCALNNLGAACQDDGRMEQALQYFASAVALNPRCNLSLKNRANLHLTHAEALQRSANVPALVPPQHELSYGYYGKSLEQDWHLPVVFPVAHGVLVRLDARITSQFEEPSDKLGRNVSYHFTTNLTHATSAHV</sequence>
<dbReference type="Proteomes" id="UP000037460">
    <property type="component" value="Unassembled WGS sequence"/>
</dbReference>
<gene>
    <name evidence="3" type="ORF">Ctob_002878</name>
</gene>
<feature type="region of interest" description="Disordered" evidence="2">
    <location>
        <begin position="81"/>
        <end position="106"/>
    </location>
</feature>
<proteinExistence type="predicted"/>
<dbReference type="OrthoDB" id="19588at2759"/>
<keyword evidence="3" id="KW-0808">Transferase</keyword>